<feature type="region of interest" description="Disordered" evidence="10">
    <location>
        <begin position="1365"/>
        <end position="1387"/>
    </location>
</feature>
<dbReference type="InterPro" id="IPR003599">
    <property type="entry name" value="Ig_sub"/>
</dbReference>
<dbReference type="Gene3D" id="2.60.40.10">
    <property type="entry name" value="Immunoglobulins"/>
    <property type="match status" value="11"/>
</dbReference>
<evidence type="ECO:0000259" key="13">
    <source>
        <dbReference type="PROSITE" id="PS50853"/>
    </source>
</evidence>
<keyword evidence="9" id="KW-0393">Immunoglobulin domain</keyword>
<keyword evidence="5" id="KW-0130">Cell adhesion</keyword>
<evidence type="ECO:0000313" key="14">
    <source>
        <dbReference type="Proteomes" id="UP000515146"/>
    </source>
</evidence>
<feature type="region of interest" description="Disordered" evidence="10">
    <location>
        <begin position="2055"/>
        <end position="2087"/>
    </location>
</feature>
<evidence type="ECO:0000256" key="6">
    <source>
        <dbReference type="ARBA" id="ARBA00022989"/>
    </source>
</evidence>
<feature type="region of interest" description="Disordered" evidence="10">
    <location>
        <begin position="1174"/>
        <end position="1196"/>
    </location>
</feature>
<dbReference type="SMART" id="SM00408">
    <property type="entry name" value="IGc2"/>
    <property type="match status" value="7"/>
</dbReference>
<dbReference type="PANTHER" id="PTHR44170:SF6">
    <property type="entry name" value="CONTACTIN"/>
    <property type="match status" value="1"/>
</dbReference>
<dbReference type="OMA" id="ATSHMAY"/>
<feature type="region of interest" description="Disordered" evidence="10">
    <location>
        <begin position="516"/>
        <end position="548"/>
    </location>
</feature>
<feature type="domain" description="Ig-like" evidence="12">
    <location>
        <begin position="292"/>
        <end position="388"/>
    </location>
</feature>
<dbReference type="Proteomes" id="UP000515146">
    <property type="component" value="Unplaced"/>
</dbReference>
<keyword evidence="14" id="KW-1185">Reference proteome</keyword>
<feature type="domain" description="Fibronectin type-III" evidence="13">
    <location>
        <begin position="1596"/>
        <end position="1705"/>
    </location>
</feature>
<evidence type="ECO:0000259" key="12">
    <source>
        <dbReference type="PROSITE" id="PS50835"/>
    </source>
</evidence>
<evidence type="ECO:0000313" key="15">
    <source>
        <dbReference type="RefSeq" id="XP_027203025.1"/>
    </source>
</evidence>
<dbReference type="GO" id="GO:0098609">
    <property type="term" value="P:cell-cell adhesion"/>
    <property type="evidence" value="ECO:0007669"/>
    <property type="project" value="TreeGrafter"/>
</dbReference>
<feature type="region of interest" description="Disordered" evidence="10">
    <location>
        <begin position="2007"/>
        <end position="2031"/>
    </location>
</feature>
<feature type="domain" description="Fibronectin type-III" evidence="13">
    <location>
        <begin position="1709"/>
        <end position="1827"/>
    </location>
</feature>
<dbReference type="GO" id="GO:0009653">
    <property type="term" value="P:anatomical structure morphogenesis"/>
    <property type="evidence" value="ECO:0007669"/>
    <property type="project" value="UniProtKB-ARBA"/>
</dbReference>
<dbReference type="GO" id="GO:0030154">
    <property type="term" value="P:cell differentiation"/>
    <property type="evidence" value="ECO:0007669"/>
    <property type="project" value="UniProtKB-ARBA"/>
</dbReference>
<proteinExistence type="predicted"/>
<dbReference type="InParanoid" id="A0A6P6YCM2"/>
<dbReference type="Pfam" id="PF13927">
    <property type="entry name" value="Ig_3"/>
    <property type="match status" value="1"/>
</dbReference>
<evidence type="ECO:0000256" key="10">
    <source>
        <dbReference type="SAM" id="MobiDB-lite"/>
    </source>
</evidence>
<dbReference type="InterPro" id="IPR036179">
    <property type="entry name" value="Ig-like_dom_sf"/>
</dbReference>
<feature type="compositionally biased region" description="Polar residues" evidence="10">
    <location>
        <begin position="532"/>
        <end position="544"/>
    </location>
</feature>
<feature type="region of interest" description="Disordered" evidence="10">
    <location>
        <begin position="441"/>
        <end position="473"/>
    </location>
</feature>
<dbReference type="KEGG" id="dpte:113796926"/>
<feature type="compositionally biased region" description="Low complexity" evidence="10">
    <location>
        <begin position="8"/>
        <end position="33"/>
    </location>
</feature>
<dbReference type="SUPFAM" id="SSF48726">
    <property type="entry name" value="Immunoglobulin"/>
    <property type="match status" value="7"/>
</dbReference>
<dbReference type="InterPro" id="IPR013098">
    <property type="entry name" value="Ig_I-set"/>
</dbReference>
<feature type="domain" description="Ig-like" evidence="12">
    <location>
        <begin position="1105"/>
        <end position="1225"/>
    </location>
</feature>
<dbReference type="InterPro" id="IPR036116">
    <property type="entry name" value="FN3_sf"/>
</dbReference>
<accession>A0A6P6YCM2</accession>
<evidence type="ECO:0000256" key="7">
    <source>
        <dbReference type="ARBA" id="ARBA00023136"/>
    </source>
</evidence>
<evidence type="ECO:0000256" key="5">
    <source>
        <dbReference type="ARBA" id="ARBA00022889"/>
    </source>
</evidence>
<comment type="subcellular location">
    <subcellularLocation>
        <location evidence="1">Membrane</location>
        <topology evidence="1">Single-pass membrane protein</topology>
    </subcellularLocation>
</comment>
<feature type="compositionally biased region" description="Low complexity" evidence="10">
    <location>
        <begin position="2007"/>
        <end position="2029"/>
    </location>
</feature>
<dbReference type="Pfam" id="PF00041">
    <property type="entry name" value="fn3"/>
    <property type="match status" value="2"/>
</dbReference>
<dbReference type="InterPro" id="IPR013783">
    <property type="entry name" value="Ig-like_fold"/>
</dbReference>
<dbReference type="InterPro" id="IPR007110">
    <property type="entry name" value="Ig-like_dom"/>
</dbReference>
<feature type="transmembrane region" description="Helical" evidence="11">
    <location>
        <begin position="1855"/>
        <end position="1878"/>
    </location>
</feature>
<feature type="region of interest" description="Disordered" evidence="10">
    <location>
        <begin position="1412"/>
        <end position="1438"/>
    </location>
</feature>
<feature type="region of interest" description="Disordered" evidence="10">
    <location>
        <begin position="1"/>
        <end position="33"/>
    </location>
</feature>
<organism evidence="14 15">
    <name type="scientific">Dermatophagoides pteronyssinus</name>
    <name type="common">European house dust mite</name>
    <dbReference type="NCBI Taxonomy" id="6956"/>
    <lineage>
        <taxon>Eukaryota</taxon>
        <taxon>Metazoa</taxon>
        <taxon>Ecdysozoa</taxon>
        <taxon>Arthropoda</taxon>
        <taxon>Chelicerata</taxon>
        <taxon>Arachnida</taxon>
        <taxon>Acari</taxon>
        <taxon>Acariformes</taxon>
        <taxon>Sarcoptiformes</taxon>
        <taxon>Astigmata</taxon>
        <taxon>Psoroptidia</taxon>
        <taxon>Analgoidea</taxon>
        <taxon>Pyroglyphidae</taxon>
        <taxon>Dermatophagoidinae</taxon>
        <taxon>Dermatophagoides</taxon>
    </lineage>
</organism>
<dbReference type="SMART" id="SM00409">
    <property type="entry name" value="IG"/>
    <property type="match status" value="7"/>
</dbReference>
<dbReference type="InterPro" id="IPR003961">
    <property type="entry name" value="FN3_dom"/>
</dbReference>
<evidence type="ECO:0000256" key="4">
    <source>
        <dbReference type="ARBA" id="ARBA00022737"/>
    </source>
</evidence>
<feature type="compositionally biased region" description="Low complexity" evidence="10">
    <location>
        <begin position="2063"/>
        <end position="2083"/>
    </location>
</feature>
<evidence type="ECO:0000256" key="2">
    <source>
        <dbReference type="ARBA" id="ARBA00022692"/>
    </source>
</evidence>
<keyword evidence="4" id="KW-0677">Repeat</keyword>
<evidence type="ECO:0000256" key="1">
    <source>
        <dbReference type="ARBA" id="ARBA00004167"/>
    </source>
</evidence>
<dbReference type="Pfam" id="PF07679">
    <property type="entry name" value="I-set"/>
    <property type="match status" value="1"/>
</dbReference>
<dbReference type="InterPro" id="IPR003598">
    <property type="entry name" value="Ig_sub2"/>
</dbReference>
<feature type="domain" description="Fibronectin type-III" evidence="13">
    <location>
        <begin position="1243"/>
        <end position="1336"/>
    </location>
</feature>
<feature type="domain" description="Ig-like" evidence="12">
    <location>
        <begin position="604"/>
        <end position="747"/>
    </location>
</feature>
<keyword evidence="6 11" id="KW-1133">Transmembrane helix</keyword>
<dbReference type="GO" id="GO:0016020">
    <property type="term" value="C:membrane"/>
    <property type="evidence" value="ECO:0007669"/>
    <property type="project" value="UniProtKB-SubCell"/>
</dbReference>
<gene>
    <name evidence="15" type="primary">LOC113796926</name>
</gene>
<feature type="domain" description="Ig-like" evidence="12">
    <location>
        <begin position="752"/>
        <end position="835"/>
    </location>
</feature>
<dbReference type="PROSITE" id="PS50835">
    <property type="entry name" value="IG_LIKE"/>
    <property type="match status" value="6"/>
</dbReference>
<dbReference type="PROSITE" id="PS50853">
    <property type="entry name" value="FN3"/>
    <property type="match status" value="3"/>
</dbReference>
<dbReference type="CDD" id="cd00096">
    <property type="entry name" value="Ig"/>
    <property type="match status" value="1"/>
</dbReference>
<feature type="compositionally biased region" description="Low complexity" evidence="10">
    <location>
        <begin position="1182"/>
        <end position="1192"/>
    </location>
</feature>
<dbReference type="SUPFAM" id="SSF49265">
    <property type="entry name" value="Fibronectin type III"/>
    <property type="match status" value="3"/>
</dbReference>
<evidence type="ECO:0000256" key="11">
    <source>
        <dbReference type="SAM" id="Phobius"/>
    </source>
</evidence>
<dbReference type="PANTHER" id="PTHR44170">
    <property type="entry name" value="PROTEIN SIDEKICK"/>
    <property type="match status" value="1"/>
</dbReference>
<dbReference type="FunFam" id="2.60.40.10:FF:000333">
    <property type="entry name" value="Down syndrome cell adhesion molecule"/>
    <property type="match status" value="1"/>
</dbReference>
<dbReference type="OrthoDB" id="5969272at2759"/>
<evidence type="ECO:0000256" key="8">
    <source>
        <dbReference type="ARBA" id="ARBA00023157"/>
    </source>
</evidence>
<evidence type="ECO:0000256" key="3">
    <source>
        <dbReference type="ARBA" id="ARBA00022729"/>
    </source>
</evidence>
<feature type="domain" description="Ig-like" evidence="12">
    <location>
        <begin position="958"/>
        <end position="1075"/>
    </location>
</feature>
<keyword evidence="2 11" id="KW-0812">Transmembrane</keyword>
<dbReference type="Pfam" id="PF25059">
    <property type="entry name" value="FN3_DSCAM-DSCAML_C"/>
    <property type="match status" value="1"/>
</dbReference>
<keyword evidence="7 11" id="KW-0472">Membrane</keyword>
<sequence>MPFGYEQSSSSLIDSKSSSTSNNNNNNNNNQISTINRNSAYTSIANELHNSLYRCVVEFNGGLGRIISRSIHVTVVFENNVGSSLSSSSVPSTTNIQPPTIHAYDTTVTDGNDALLKCTSTSDLYQVVAWITDDDDIILPFDYQYQFQQDMITTTTTTTTTTGNYGSNPSQHFHHNGYTNFYIPADTRYYVLPSGELLIAAIRTNDLRRQFRCRMAHRLTGERYDSSNWARIKLRDQSSHISYRPRYNLDASLRRTLTIDDNNDYYGHGDGHNNGDDNHHQTNHLSHKPIDIYCSFDAQPPPNITWYFLSYFDPKHYRRQLSGVDDFIAHHIKPLQSSTTQSTSWSSHYTITSRHLRINQPTIRDVGTYVCVANNSHFQVHHETDLLSKRLLHLNLTIMNHETHRSGSGPYSPGDIITLSCNITHLLTMFDLLPILPPSINEPNDENDLDHNQIDDDLLSSSSSSSSATNLDPESIKQRRIKLLNQVLQSRFMITYYWYHNQVPISTTIDQNNNVFNSNNNNDNKYSRTNSGRSFSSNKLSSNDQKQRQQHYEILGHQRNVLRIYDLEYSDAGIYQCFARINGGPDFEQWLQSSTLITMYQSSPKLIQTFNEQILMNQQELSLKCMATGIPAPVIIWQRNQINLTDLDGNLINLQQTGSSSTSSSSTNNQHLYRYKTNTFQLKTTNFFTSQPSSSSSSSTIIKSEQQLLFQTVSYFNISSLRPQDVGQFRCLAINRAGSIGHQARIGIIGSPYVHPISDQTAVVGQQFSIQCAYSGYPIEEVYFVKSKRRLPFDERHIITQMGHLTITQIDKSDEDDYSCIVIGENGQRSQQTFHINTVLPPVLSPFIFSDALEEGTRATAVCSVISGDPPITLQWLKDGQPLLGSLTRSVDPQIQVLNIKEFISSLIITNITRRHQGVYTCLATTPNTSSNRTAIMRVKAPPKWLIKPANKVAITQPTINPLIPLDNSMMMMSNHPNTMIRFDCLASGNPTPVIRWKFLRMKRLSSNNINVRNNNNGESSQIESVPILSSPQIHVLENGSLLIRSIDKTKFEGIYLCEVSNGVGKPLEARASLTIYQIPQIQVKVIPHGNDGIGGGSTGAHKLPSSSAQDHDQVIQMAIRHHSQVSLSCTGTGAIPIFVGWYKNGQEINVYDTSSITSTSSFRLFESPGSGTILSGKNHGKSTSSSSSSSIDKSKQFGERTTNLLFKHVGRSDTAQYVCLTRNSFGMTHRIIMLHVLESPDAPESLKAIEVGSRTVTLTWSIGYTGNLPLLSQNIEYKKEADKTWHNALMIKSNTNTVTVHGLQPLTPYEFRVSFVNELGTSEHSRSITLTTQMEAPTVMPDNIRAVPLSTHAIRLTWSIRLPPSSHQQQQPHPSDSSIGNNNNNNLATTTSDIEIIDGFYIGYRTISTSSLPETGSNIPGSKQSQSSSTTAGINNNNHHQSLSYTYKTISNTPIQPLYSKMSTIGNNNWKQSSSYGIRAKSSPNSFLIKLNNQSTIETDQTSTSMMMISTSPFHQYYEHIIDTLQRQTLYQFIVQAFNEKGAGPSSIEVTARTFAHDPPRPPNFRIENVSTHEALLSWDYTSIISRDSLYLMSSSSSSSLLSSSSGSSLIGNGQDLQQQQDDNGPLIVDGYVISYHLAQNYVIDDNNIGTEDWQSITISSSSTSSFTLRNLRCGSEYVTRIEAFNEMGSGRPSEMIRFSTLGGPPIPPDKFANHFIISNITFVIINLDLWSDGGCPITGYSIKYRTRRHYHRSFLGSSNNNNNKNNGGWITLSTHLMPEKEKLIIRDLMPGTWHDLIIAAQNDAGKRESEYSFATLTETGATVEPLHAFESRMATNTGTAFTIVGALFDDPMIFIPAICTIIVLIVVISTSIFLYVMRMRQEALQIANEDTYCSHRSSTRLDEMSLSSYPNSNGTCKKSSLMNATKLNGKVHLSYEKNGMINNNTETEPLYEQTNFATSTGVNHQPLLNKAATFHKSPHHQRTVMKQSIGEANLLETIDLTSSTTPATTTTVNQHQHQQSSQDQDQSNESYSFEPIFDHRDPMIEQYFKTLQTRSYHHHQQQQQQHLNHSSNSSQSSHLYQMPEQVKQQQQQQANLIANLNSEIEMIDIIGDETCTIKKSAYHQPLSSITTTMTTNTTTKPCNAYMTTFGIVRPQQQQQGNVVNILQQQQLQQ</sequence>
<reference evidence="15" key="1">
    <citation type="submission" date="2025-08" db="UniProtKB">
        <authorList>
            <consortium name="RefSeq"/>
        </authorList>
    </citation>
    <scope>IDENTIFICATION</scope>
    <source>
        <strain evidence="15">Airmid</strain>
    </source>
</reference>
<feature type="compositionally biased region" description="Low complexity" evidence="10">
    <location>
        <begin position="516"/>
        <end position="531"/>
    </location>
</feature>
<feature type="domain" description="Ig-like" evidence="12">
    <location>
        <begin position="842"/>
        <end position="938"/>
    </location>
</feature>
<keyword evidence="8" id="KW-1015">Disulfide bond</keyword>
<dbReference type="InterPro" id="IPR056754">
    <property type="entry name" value="DSCAM/DSCAML_C"/>
</dbReference>
<dbReference type="CDD" id="cd00063">
    <property type="entry name" value="FN3"/>
    <property type="match status" value="3"/>
</dbReference>
<dbReference type="RefSeq" id="XP_027203025.1">
    <property type="nucleotide sequence ID" value="XM_027347224.1"/>
</dbReference>
<keyword evidence="3" id="KW-0732">Signal</keyword>
<dbReference type="SMART" id="SM00060">
    <property type="entry name" value="FN3"/>
    <property type="match status" value="4"/>
</dbReference>
<name>A0A6P6YCM2_DERPT</name>
<evidence type="ECO:0000256" key="9">
    <source>
        <dbReference type="ARBA" id="ARBA00023319"/>
    </source>
</evidence>
<protein>
    <submittedName>
        <fullName evidence="15">Down syndrome cell adhesion molecule homolog</fullName>
    </submittedName>
</protein>